<dbReference type="Proteomes" id="UP000651668">
    <property type="component" value="Unassembled WGS sequence"/>
</dbReference>
<protein>
    <recommendedName>
        <fullName evidence="4">Glycoside hydrolase family 5 domain-containing protein</fullName>
    </recommendedName>
</protein>
<accession>A0A916TZZ6</accession>
<organism evidence="5 6">
    <name type="scientific">Pedobacter quisquiliarum</name>
    <dbReference type="NCBI Taxonomy" id="1834438"/>
    <lineage>
        <taxon>Bacteria</taxon>
        <taxon>Pseudomonadati</taxon>
        <taxon>Bacteroidota</taxon>
        <taxon>Sphingobacteriia</taxon>
        <taxon>Sphingobacteriales</taxon>
        <taxon>Sphingobacteriaceae</taxon>
        <taxon>Pedobacter</taxon>
    </lineage>
</organism>
<dbReference type="AlphaFoldDB" id="A0A916TZZ6"/>
<name>A0A916TZZ6_9SPHI</name>
<keyword evidence="1 3" id="KW-0378">Hydrolase</keyword>
<evidence type="ECO:0000256" key="3">
    <source>
        <dbReference type="RuleBase" id="RU361153"/>
    </source>
</evidence>
<dbReference type="GO" id="GO:0000272">
    <property type="term" value="P:polysaccharide catabolic process"/>
    <property type="evidence" value="ECO:0007669"/>
    <property type="project" value="InterPro"/>
</dbReference>
<dbReference type="InterPro" id="IPR017853">
    <property type="entry name" value="GH"/>
</dbReference>
<dbReference type="Pfam" id="PF00150">
    <property type="entry name" value="Cellulase"/>
    <property type="match status" value="1"/>
</dbReference>
<dbReference type="GO" id="GO:0004553">
    <property type="term" value="F:hydrolase activity, hydrolyzing O-glycosyl compounds"/>
    <property type="evidence" value="ECO:0007669"/>
    <property type="project" value="InterPro"/>
</dbReference>
<keyword evidence="6" id="KW-1185">Reference proteome</keyword>
<evidence type="ECO:0000313" key="5">
    <source>
        <dbReference type="EMBL" id="GGC53683.1"/>
    </source>
</evidence>
<evidence type="ECO:0000259" key="4">
    <source>
        <dbReference type="Pfam" id="PF00150"/>
    </source>
</evidence>
<comment type="similarity">
    <text evidence="3">Belongs to the glycosyl hydrolase 5 (cellulase A) family.</text>
</comment>
<dbReference type="PANTHER" id="PTHR34142:SF1">
    <property type="entry name" value="GLYCOSIDE HYDROLASE FAMILY 5 DOMAIN-CONTAINING PROTEIN"/>
    <property type="match status" value="1"/>
</dbReference>
<keyword evidence="2 3" id="KW-0326">Glycosidase</keyword>
<dbReference type="Gene3D" id="3.20.20.80">
    <property type="entry name" value="Glycosidases"/>
    <property type="match status" value="1"/>
</dbReference>
<evidence type="ECO:0000313" key="6">
    <source>
        <dbReference type="Proteomes" id="UP000651668"/>
    </source>
</evidence>
<reference evidence="5" key="2">
    <citation type="submission" date="2020-09" db="EMBL/GenBank/DDBJ databases">
        <authorList>
            <person name="Sun Q."/>
            <person name="Zhou Y."/>
        </authorList>
    </citation>
    <scope>NUCLEOTIDE SEQUENCE</scope>
    <source>
        <strain evidence="5">CGMCC 1.15343</strain>
    </source>
</reference>
<sequence length="321" mass="36180">MIGALSIASCLAAQAQKVSPVSKHGQLKVQDGVMVNAKNEAPQLRGISLSWSVWGGRKYYNPEVVNWLADDFKISLLRVSMAVEPDSGYLKDPVGQEKMVTKVIDAGIKKGLYVLIDWHDHHADKNLEQSKAFFSKMAKRYAGVPNVIYEVWNEPEKESWSTIKNYAVEVIRAIRKHDPKNIIVVGSPFWDQHVDVAAKDPILDQQNIVYSFHFYASDPNHQAGLMARADEAIRLKLPLFVTEWGVGEANGDGVFDEEKNAKWMQWMEQHKLSWANWNITDKKETTAILIPGANAKGKWTTAELTPAGQYIRAELRKRNAP</sequence>
<comment type="caution">
    <text evidence="5">The sequence shown here is derived from an EMBL/GenBank/DDBJ whole genome shotgun (WGS) entry which is preliminary data.</text>
</comment>
<dbReference type="PANTHER" id="PTHR34142">
    <property type="entry name" value="ENDO-BETA-1,4-GLUCANASE A"/>
    <property type="match status" value="1"/>
</dbReference>
<evidence type="ECO:0000256" key="2">
    <source>
        <dbReference type="ARBA" id="ARBA00023295"/>
    </source>
</evidence>
<reference evidence="5" key="1">
    <citation type="journal article" date="2014" name="Int. J. Syst. Evol. Microbiol.">
        <title>Complete genome sequence of Corynebacterium casei LMG S-19264T (=DSM 44701T), isolated from a smear-ripened cheese.</title>
        <authorList>
            <consortium name="US DOE Joint Genome Institute (JGI-PGF)"/>
            <person name="Walter F."/>
            <person name="Albersmeier A."/>
            <person name="Kalinowski J."/>
            <person name="Ruckert C."/>
        </authorList>
    </citation>
    <scope>NUCLEOTIDE SEQUENCE</scope>
    <source>
        <strain evidence="5">CGMCC 1.15343</strain>
    </source>
</reference>
<feature type="domain" description="Glycoside hydrolase family 5" evidence="4">
    <location>
        <begin position="35"/>
        <end position="282"/>
    </location>
</feature>
<dbReference type="SUPFAM" id="SSF51445">
    <property type="entry name" value="(Trans)glycosidases"/>
    <property type="match status" value="1"/>
</dbReference>
<evidence type="ECO:0000256" key="1">
    <source>
        <dbReference type="ARBA" id="ARBA00022801"/>
    </source>
</evidence>
<dbReference type="InterPro" id="IPR001547">
    <property type="entry name" value="Glyco_hydro_5"/>
</dbReference>
<dbReference type="EMBL" id="BMIL01000001">
    <property type="protein sequence ID" value="GGC53683.1"/>
    <property type="molecule type" value="Genomic_DNA"/>
</dbReference>
<proteinExistence type="inferred from homology"/>
<gene>
    <name evidence="5" type="ORF">GCM10011387_04070</name>
</gene>